<evidence type="ECO:0000256" key="10">
    <source>
        <dbReference type="ARBA" id="ARBA00078387"/>
    </source>
</evidence>
<organism evidence="14 15">
    <name type="scientific">Mugilogobius chulae</name>
    <name type="common">yellowstripe goby</name>
    <dbReference type="NCBI Taxonomy" id="88201"/>
    <lineage>
        <taxon>Eukaryota</taxon>
        <taxon>Metazoa</taxon>
        <taxon>Chordata</taxon>
        <taxon>Craniata</taxon>
        <taxon>Vertebrata</taxon>
        <taxon>Euteleostomi</taxon>
        <taxon>Actinopterygii</taxon>
        <taxon>Neopterygii</taxon>
        <taxon>Teleostei</taxon>
        <taxon>Neoteleostei</taxon>
        <taxon>Acanthomorphata</taxon>
        <taxon>Gobiaria</taxon>
        <taxon>Gobiiformes</taxon>
        <taxon>Gobioidei</taxon>
        <taxon>Gobiidae</taxon>
        <taxon>Gobionellinae</taxon>
        <taxon>Mugilogobius</taxon>
    </lineage>
</organism>
<dbReference type="GO" id="GO:0038173">
    <property type="term" value="P:interleukin-17A-mediated signaling pathway"/>
    <property type="evidence" value="ECO:0007669"/>
    <property type="project" value="UniProtKB-ARBA"/>
</dbReference>
<keyword evidence="4" id="KW-0833">Ubl conjugation pathway</keyword>
<dbReference type="InterPro" id="IPR053047">
    <property type="entry name" value="E3_ubiq_ligase_TRAF3IP2"/>
</dbReference>
<dbReference type="PANTHER" id="PTHR34257">
    <property type="entry name" value="ADAPTER PROTEIN CIKS"/>
    <property type="match status" value="1"/>
</dbReference>
<evidence type="ECO:0000256" key="12">
    <source>
        <dbReference type="ARBA" id="ARBA00080040"/>
    </source>
</evidence>
<gene>
    <name evidence="14" type="ORF">WMY93_016156</name>
</gene>
<dbReference type="FunFam" id="3.40.50.11530:FF:000007">
    <property type="entry name" value="adapter protein CIKS isoform X3"/>
    <property type="match status" value="1"/>
</dbReference>
<keyword evidence="15" id="KW-1185">Reference proteome</keyword>
<evidence type="ECO:0000259" key="13">
    <source>
        <dbReference type="PROSITE" id="PS51534"/>
    </source>
</evidence>
<comment type="catalytic activity">
    <reaction evidence="1">
        <text>S-ubiquitinyl-[E2 ubiquitin-conjugating enzyme]-L-cysteine + [acceptor protein]-L-lysine = [E2 ubiquitin-conjugating enzyme]-L-cysteine + N(6)-ubiquitinyl-[acceptor protein]-L-lysine.</text>
        <dbReference type="EC" id="2.3.2.27"/>
    </reaction>
</comment>
<dbReference type="AlphaFoldDB" id="A0AAW0P276"/>
<dbReference type="Proteomes" id="UP001460270">
    <property type="component" value="Unassembled WGS sequence"/>
</dbReference>
<comment type="caution">
    <text evidence="14">The sequence shown here is derived from an EMBL/GenBank/DDBJ whole genome shotgun (WGS) entry which is preliminary data.</text>
</comment>
<evidence type="ECO:0000256" key="9">
    <source>
        <dbReference type="ARBA" id="ARBA00076636"/>
    </source>
</evidence>
<evidence type="ECO:0000256" key="4">
    <source>
        <dbReference type="ARBA" id="ARBA00022786"/>
    </source>
</evidence>
<keyword evidence="3" id="KW-0808">Transferase</keyword>
<evidence type="ECO:0000256" key="7">
    <source>
        <dbReference type="ARBA" id="ARBA00073304"/>
    </source>
</evidence>
<dbReference type="GO" id="GO:0005737">
    <property type="term" value="C:cytoplasm"/>
    <property type="evidence" value="ECO:0007669"/>
    <property type="project" value="UniProtKB-ARBA"/>
</dbReference>
<dbReference type="PROSITE" id="PS51534">
    <property type="entry name" value="SEFIR"/>
    <property type="match status" value="1"/>
</dbReference>
<evidence type="ECO:0000256" key="3">
    <source>
        <dbReference type="ARBA" id="ARBA00022679"/>
    </source>
</evidence>
<dbReference type="EMBL" id="JBBPFD010000011">
    <property type="protein sequence ID" value="KAK7907544.1"/>
    <property type="molecule type" value="Genomic_DNA"/>
</dbReference>
<accession>A0AAW0P276</accession>
<evidence type="ECO:0000256" key="11">
    <source>
        <dbReference type="ARBA" id="ARBA00078673"/>
    </source>
</evidence>
<protein>
    <recommendedName>
        <fullName evidence="7">E3 ubiquitin ligase TRAF3IP2</fullName>
        <ecNumber evidence="2">2.3.2.27</ecNumber>
    </recommendedName>
    <alternativeName>
        <fullName evidence="8">Adapter protein CIKS</fullName>
    </alternativeName>
    <alternativeName>
        <fullName evidence="9">Connection to IKK and SAPK/JNK</fullName>
    </alternativeName>
    <alternativeName>
        <fullName evidence="12">E3 ubiquitin-protein ligase CIKS</fullName>
    </alternativeName>
    <alternativeName>
        <fullName evidence="10">Nuclear factor NF-kappa-B activator 1</fullName>
    </alternativeName>
    <alternativeName>
        <fullName evidence="11">TRAF3-interacting protein 2</fullName>
    </alternativeName>
</protein>
<evidence type="ECO:0000256" key="2">
    <source>
        <dbReference type="ARBA" id="ARBA00012483"/>
    </source>
</evidence>
<evidence type="ECO:0000313" key="15">
    <source>
        <dbReference type="Proteomes" id="UP001460270"/>
    </source>
</evidence>
<dbReference type="GO" id="GO:0000209">
    <property type="term" value="P:protein polyubiquitination"/>
    <property type="evidence" value="ECO:0007669"/>
    <property type="project" value="UniProtKB-ARBA"/>
</dbReference>
<name>A0AAW0P276_9GOBI</name>
<evidence type="ECO:0000256" key="5">
    <source>
        <dbReference type="ARBA" id="ARBA00023198"/>
    </source>
</evidence>
<proteinExistence type="predicted"/>
<dbReference type="GO" id="GO:0043123">
    <property type="term" value="P:positive regulation of canonical NF-kappaB signal transduction"/>
    <property type="evidence" value="ECO:0007669"/>
    <property type="project" value="TreeGrafter"/>
</dbReference>
<evidence type="ECO:0000313" key="14">
    <source>
        <dbReference type="EMBL" id="KAK7907544.1"/>
    </source>
</evidence>
<dbReference type="GO" id="GO:0006959">
    <property type="term" value="P:humoral immune response"/>
    <property type="evidence" value="ECO:0007669"/>
    <property type="project" value="TreeGrafter"/>
</dbReference>
<sequence length="344" mass="38639">MSAWSCRSETWSGIISCLWQNRFGLGPVSSFTSMLGASAAGSMLRSEGEHMSHRSIPVEMDENQDMSELHPQEPPRALTTAFQRLSTRKELLYEPRPLETSLEAESLEAPGPLRSELFLDECAPGASVPGGAPFPCSFPAAPMAQHAPACQVPQNRANYERIMELPPGHQMASGRTINLPEECKTVFITYSVDTAKDMIPFTKFLLAYGFQPAIDIFDNPIRSMDTTKWMDRFLNDKSVLIIVVISPQYKEDVEGLSPDEHCLHTKYIHKQIQNEFIQQGCLNFRLVPVLFPGASMKHVPSWLQSTKIYRWPQDGSDLLLRLFRTERYIVPLPGNGLTLSVRPV</sequence>
<dbReference type="GO" id="GO:0006954">
    <property type="term" value="P:inflammatory response"/>
    <property type="evidence" value="ECO:0007669"/>
    <property type="project" value="UniProtKB-KW"/>
</dbReference>
<dbReference type="GO" id="GO:0097400">
    <property type="term" value="P:interleukin-17-mediated signaling pathway"/>
    <property type="evidence" value="ECO:0007669"/>
    <property type="project" value="UniProtKB-ARBA"/>
</dbReference>
<dbReference type="EC" id="2.3.2.27" evidence="2"/>
<comment type="subunit">
    <text evidence="6">Interacts with IKBKG/NF-kappa B essential modulator, with CHUK/IKK-alpha and with IKBKB/IKK-beta. Interacts with TRAF6; this interaction is direct. Interacts with IL17RA and IL17RC. Interacts with IL17RB.</text>
</comment>
<dbReference type="InterPro" id="IPR013568">
    <property type="entry name" value="SEFIR_dom"/>
</dbReference>
<evidence type="ECO:0000256" key="1">
    <source>
        <dbReference type="ARBA" id="ARBA00000900"/>
    </source>
</evidence>
<keyword evidence="5" id="KW-0395">Inflammatory response</keyword>
<evidence type="ECO:0000256" key="6">
    <source>
        <dbReference type="ARBA" id="ARBA00064316"/>
    </source>
</evidence>
<dbReference type="GO" id="GO:0061630">
    <property type="term" value="F:ubiquitin protein ligase activity"/>
    <property type="evidence" value="ECO:0007669"/>
    <property type="project" value="UniProtKB-EC"/>
</dbReference>
<dbReference type="PANTHER" id="PTHR34257:SF4">
    <property type="entry name" value="ADAPTER PROTEIN CIKS"/>
    <property type="match status" value="1"/>
</dbReference>
<feature type="domain" description="SEFIR" evidence="13">
    <location>
        <begin position="183"/>
        <end position="320"/>
    </location>
</feature>
<dbReference type="Pfam" id="PF08357">
    <property type="entry name" value="SEFIR"/>
    <property type="match status" value="1"/>
</dbReference>
<reference evidence="15" key="1">
    <citation type="submission" date="2024-04" db="EMBL/GenBank/DDBJ databases">
        <title>Salinicola lusitanus LLJ914,a marine bacterium isolated from the Okinawa Trough.</title>
        <authorList>
            <person name="Li J."/>
        </authorList>
    </citation>
    <scope>NUCLEOTIDE SEQUENCE [LARGE SCALE GENOMIC DNA]</scope>
</reference>
<evidence type="ECO:0000256" key="8">
    <source>
        <dbReference type="ARBA" id="ARBA00075327"/>
    </source>
</evidence>